<dbReference type="AlphaFoldDB" id="A0A2J8I187"/>
<dbReference type="GO" id="GO:0003677">
    <property type="term" value="F:DNA binding"/>
    <property type="evidence" value="ECO:0007669"/>
    <property type="project" value="UniProtKB-KW"/>
</dbReference>
<dbReference type="PANTHER" id="PTHR30629">
    <property type="entry name" value="PROPHAGE INTEGRASE"/>
    <property type="match status" value="1"/>
</dbReference>
<dbReference type="Gene3D" id="3.30.160.390">
    <property type="entry name" value="Integrase, DNA-binding domain"/>
    <property type="match status" value="1"/>
</dbReference>
<evidence type="ECO:0000256" key="4">
    <source>
        <dbReference type="ARBA" id="ARBA00023172"/>
    </source>
</evidence>
<dbReference type="InterPro" id="IPR002104">
    <property type="entry name" value="Integrase_catalytic"/>
</dbReference>
<dbReference type="OrthoDB" id="9795573at2"/>
<name>A0A2J8I187_VIBDI</name>
<gene>
    <name evidence="6" type="ORF">C1N32_12755</name>
</gene>
<evidence type="ECO:0000259" key="5">
    <source>
        <dbReference type="PROSITE" id="PS51898"/>
    </source>
</evidence>
<dbReference type="CDD" id="cd00801">
    <property type="entry name" value="INT_P4_C"/>
    <property type="match status" value="1"/>
</dbReference>
<organism evidence="6 7">
    <name type="scientific">Vibrio diazotrophicus</name>
    <dbReference type="NCBI Taxonomy" id="685"/>
    <lineage>
        <taxon>Bacteria</taxon>
        <taxon>Pseudomonadati</taxon>
        <taxon>Pseudomonadota</taxon>
        <taxon>Gammaproteobacteria</taxon>
        <taxon>Vibrionales</taxon>
        <taxon>Vibrionaceae</taxon>
        <taxon>Vibrio</taxon>
    </lineage>
</organism>
<dbReference type="Proteomes" id="UP000236449">
    <property type="component" value="Unassembled WGS sequence"/>
</dbReference>
<dbReference type="GO" id="GO:0006310">
    <property type="term" value="P:DNA recombination"/>
    <property type="evidence" value="ECO:0007669"/>
    <property type="project" value="UniProtKB-KW"/>
</dbReference>
<dbReference type="GO" id="GO:0015074">
    <property type="term" value="P:DNA integration"/>
    <property type="evidence" value="ECO:0007669"/>
    <property type="project" value="UniProtKB-KW"/>
</dbReference>
<dbReference type="PANTHER" id="PTHR30629:SF2">
    <property type="entry name" value="PROPHAGE INTEGRASE INTS-RELATED"/>
    <property type="match status" value="1"/>
</dbReference>
<sequence>MGKLYDKHLKSAVGKNHSEPFVLTDGNGLSARVSAKGKVRWQYRYKIDGKNKRMDLGDYPALSLVKARDMADQCREWLADGFDPKQKRSLERDEKLHPVTVKEALEYWLVEYAEDNRANVGKHRAQFERHIYPYIGDLPVNQTETRHWIECFDRIRKGIKGQRKAAPVAAGYIFGNVKQALGFCRVRRYTTSRALDDLSIPDVGSKQSKRDRVLSLQEVVDVLRFIESKKLLPYYAQLIRLLMIFGSRTREIRLSTWSEWNFSEMLWTVPKEHSKNGEKIFRPIPASLKEWLLNLKGDAQASDYILGELKTSEAVSQLCRKLWLRLGHIEKWTIHDLRRTLATLLSDLGVAPHVVEQLLGHSLGGVMAIYNRSQYLPEKRTALDMWLEYLDMLSMKNENVIPIRA</sequence>
<dbReference type="PROSITE" id="PS51898">
    <property type="entry name" value="TYR_RECOMBINASE"/>
    <property type="match status" value="1"/>
</dbReference>
<dbReference type="InterPro" id="IPR050808">
    <property type="entry name" value="Phage_Integrase"/>
</dbReference>
<dbReference type="Gene3D" id="1.10.150.130">
    <property type="match status" value="1"/>
</dbReference>
<dbReference type="InterPro" id="IPR010998">
    <property type="entry name" value="Integrase_recombinase_N"/>
</dbReference>
<dbReference type="SUPFAM" id="SSF56349">
    <property type="entry name" value="DNA breaking-rejoining enzymes"/>
    <property type="match status" value="1"/>
</dbReference>
<dbReference type="Pfam" id="PF13356">
    <property type="entry name" value="Arm-DNA-bind_3"/>
    <property type="match status" value="1"/>
</dbReference>
<protein>
    <submittedName>
        <fullName evidence="6">Integrase</fullName>
    </submittedName>
</protein>
<reference evidence="6 7" key="1">
    <citation type="submission" date="2018-01" db="EMBL/GenBank/DDBJ databases">
        <title>Draft genome sequences of six Vibrio diazotrophicus strains isolated from deep-sea sediments of the Baltic Sea.</title>
        <authorList>
            <person name="Castillo D."/>
            <person name="Vandieken V."/>
            <person name="Chiang O."/>
            <person name="Middelboe M."/>
        </authorList>
    </citation>
    <scope>NUCLEOTIDE SEQUENCE [LARGE SCALE GENOMIC DNA]</scope>
    <source>
        <strain evidence="6 7">60.27F</strain>
    </source>
</reference>
<keyword evidence="3" id="KW-0238">DNA-binding</keyword>
<comment type="similarity">
    <text evidence="1">Belongs to the 'phage' integrase family.</text>
</comment>
<dbReference type="Pfam" id="PF00589">
    <property type="entry name" value="Phage_integrase"/>
    <property type="match status" value="1"/>
</dbReference>
<keyword evidence="2" id="KW-0229">DNA integration</keyword>
<dbReference type="InterPro" id="IPR025166">
    <property type="entry name" value="Integrase_DNA_bind_dom"/>
</dbReference>
<feature type="domain" description="Tyr recombinase" evidence="5">
    <location>
        <begin position="209"/>
        <end position="384"/>
    </location>
</feature>
<keyword evidence="4" id="KW-0233">DNA recombination</keyword>
<evidence type="ECO:0000256" key="2">
    <source>
        <dbReference type="ARBA" id="ARBA00022908"/>
    </source>
</evidence>
<evidence type="ECO:0000256" key="1">
    <source>
        <dbReference type="ARBA" id="ARBA00008857"/>
    </source>
</evidence>
<evidence type="ECO:0000313" key="7">
    <source>
        <dbReference type="Proteomes" id="UP000236449"/>
    </source>
</evidence>
<evidence type="ECO:0000256" key="3">
    <source>
        <dbReference type="ARBA" id="ARBA00023125"/>
    </source>
</evidence>
<dbReference type="InterPro" id="IPR013762">
    <property type="entry name" value="Integrase-like_cat_sf"/>
</dbReference>
<dbReference type="EMBL" id="POSK01000008">
    <property type="protein sequence ID" value="PNI04297.1"/>
    <property type="molecule type" value="Genomic_DNA"/>
</dbReference>
<dbReference type="InterPro" id="IPR038488">
    <property type="entry name" value="Integrase_DNA-bd_sf"/>
</dbReference>
<dbReference type="RefSeq" id="WP_102966383.1">
    <property type="nucleotide sequence ID" value="NZ_POSK01000008.1"/>
</dbReference>
<accession>A0A2J8I187</accession>
<comment type="caution">
    <text evidence="6">The sequence shown here is derived from an EMBL/GenBank/DDBJ whole genome shotgun (WGS) entry which is preliminary data.</text>
</comment>
<proteinExistence type="inferred from homology"/>
<dbReference type="InterPro" id="IPR011010">
    <property type="entry name" value="DNA_brk_join_enz"/>
</dbReference>
<dbReference type="Gene3D" id="1.10.443.10">
    <property type="entry name" value="Intergrase catalytic core"/>
    <property type="match status" value="1"/>
</dbReference>
<evidence type="ECO:0000313" key="6">
    <source>
        <dbReference type="EMBL" id="PNI04297.1"/>
    </source>
</evidence>